<dbReference type="Gene3D" id="3.10.129.110">
    <property type="entry name" value="Polyketide synthase dehydratase"/>
    <property type="match status" value="1"/>
</dbReference>
<feature type="domain" description="PKS/mFAS DH" evidence="12">
    <location>
        <begin position="946"/>
        <end position="1213"/>
    </location>
</feature>
<sequence>MARQDDYEPIAIVGLACRLPGDISSPSELWDFLAQEKSAQSDFPKNRLNIDSWYHPDTQRPGSIATKGGYFLSDSDSFREFDPSFFGISPLEAASLDPQQRKLLEVIYESFESAGLKLDDVSGSNTGCFVGNFTWDIGQMQARDVDFGTPYQMTGGGLTILSNRVNYVFNLKGPSLTLDTACSSTMYALHLACKSLQAGDCSAAVVGGTNLIFGIEQQIGSVRLGTLSPTSVCHTFDESADGYARAEAVGSIYIKRLSDAIKDGNPIRAVIRATSINTNGKGPGISHPSAADQEAVIRKAYSNAGLGYEDTGYFESHGTGTPVGDPIEFSAIGNVFGSLRQPETPLLIGSVKTNLGHGEAASAIPSLIKAILSLENASIPATIGIKKFNPALNFHGGALKVVQKLTEWPTEHTYRRASVNSFGYGGANAHTILDATDSYLGRILTSFGRLRSLGITNGNGHAVVNGNGTNGDRNGNGKIESLDDMKTYLLPFSAHNEQTLQKNFSAVSQVSDHCLISDLAYTLSTARSSLSSRAFTLVSRPKHGTAGQLAEDGLRFGGTANDTPILAFVFTGQGAQWPRMGMTLIEEYSSVRRSIEEMDTILAALPEPPGWTIMDTLAEPKSTSKINDAERSQTVCTAVQVAVVELLRSWRVQPKAVVGHSSGEIAAAFTAGYITFRQAIIIAFLRGRAVSRNDTPGAMLAVGVGADVVSEFITQIPNIGIACHNSPNAVTLSGTEEAVDEAHGVFSRSGMFSRKLITSRNAYHSSLMKLAAIDYEDQLLKQLLGEHAPTRGTDRPIMFSSVTGKRVTSQTPLEYWRQNLESPVLFNQAAQSLLRSLPEVQYVVEVGPHSALGGPIKEIRAALGQSEEQLHYLSALKRNTNGVESILNLVGSLFLSGYPIALERVNADEYGSFLTDFPRYQWVYEDLYWSESRVSSDIRFREHPRHDILGSLIPGSSKSSPSWRNIIRLDQLPWLRDHKVGEDIVFPAAGYISLAIAAVAQASGLSKDSPTYTLRNVKIKSAMVLKESVGTESILDLHSLNTDNTEFDFTQTLGCNIVCHCPVQYWSAGYSKRGLVYGPAFKTLSNIRSTSDQFEALANVDLKASSGSIIQESEYPIHPTVIDACLQLSIIAAHRGDPNNLTKSYLPVAIEHMTLATSAGAASAERSAIRGLGRPNGLRSIKTAVELTDGDESSINSQSESKIPQPYSRLVWKPDINHLSGDQMNSLFSDPRANQNAQEYSAKLEEMASLAILDSVDRLSQLSQTVPEHLQNFVNWIKKESQSILRTGLGTLSKAQREKRIQEIAEQISQDVPEAAMIASLNSQMSAILSGDVDAYDAMAKDNPTPYIHEDEYCQSGAYVKLEKLMDLIAHEDPRLNILELGNGSAGPSRRMLSALRGRHAIPNYIKYQFTDDSAELLASIQESYKDYHKLEFTRLDICQDPTSQGFEEGSYDIIFAPNVIHAKRNLADTLEHCRRLLKPGGRLVMIETVRNQLAVGFLRGIRFGFLSTFEDGGLENPLLSKSEWNQRLLEAGFAGAAVILDDYPEPNNCSALMVSMANPVQEDSDTAKTTVARTNEARDNEEAVLLLYRHEPHPLLVEVEKLYQSQSIPTRRMAFTDFPKSDNHKARTIMLAELEGPMLSRMSETEMAAMRDYTQMASTAVWVTNSDVLSGREPEKTLVFGISKSVMTEQPSFHLSSIDVDPDATGATLSRSAQLVVEMEEEFHQNPNNMNTELVEKGGIVYTSRYIGDDDGNATFARSWTPPTERLPIRRNLSMSFEKIGRLDSYYFKDVLAAETALGETEVLIESRAFAFDKTGLAVMKGRKSHPFFTVETGGIVVKTGGKVQAIQPGDQVACLKPNTFETTLTVDERLVSRLDGSDKLEDIVSQLLPYTFAVHSLRNVCSLAGHDNILIDVSSPVLACAIVQIALRSGCNVYATYSSQEVKDLLETFKGVSLIDSRSEIQHAIPSALAFRVVMTNGFIDLSSVLRRVVDRGAHLALLSGRASIDLAAISASLISKGLTISYLDPLEMTSSNQSDVSSAMREAVHLLQHGLVSRIASKCFDFSQFSDAAATVNSSQARAVLTCDPKATSVPIKHTPETLTFNSNGTYLLIGCLGGLGRSLTTWMISRGARNFIFLSRSGADKPEAAALIRDLEGISQSQTYKLSLQVARGDVSKREDVAAAISLATTPIKGVIQAAMVLHELIFNTMSLQQWNQVIQPKVLGSIHLHELLKDQDLDFFVMTSSVLGAIGAATQSNYSAANAFLDAMARHRRSVGLQGTSVALGMILEVGHVEEHPEVEVALKRNGMYGIGVTEFLLAMEAACRRRDLSQPTPWGYDSCASSHIVTGMDPTRVTRAGGKGMWLSDNRLRNLLLAIGGETKEPRADGQTSSSQGTAASLKAAAETGGEKAVKSVIQQLLMERLSKLVLLPVQKMHAQKPLSVYGMDSMISAELRNWTWKEFKADVPFMSLLDQSLTFERLAEQVNNVMDAEFKSWLNVAST</sequence>
<keyword evidence="7" id="KW-0012">Acyltransferase</keyword>
<feature type="active site" description="Proton donor; for dehydratase activity" evidence="8">
    <location>
        <position position="1123"/>
    </location>
</feature>
<name>A0A9P8SL80_9HYPO</name>
<dbReference type="InterPro" id="IPR020807">
    <property type="entry name" value="PKS_DH"/>
</dbReference>
<dbReference type="RefSeq" id="XP_044723053.1">
    <property type="nucleotide sequence ID" value="XM_044862027.1"/>
</dbReference>
<reference evidence="13" key="1">
    <citation type="submission" date="2021-09" db="EMBL/GenBank/DDBJ databases">
        <title>A high-quality genome of the endoparasitic fungus Hirsutella rhossiliensis with a comparison of Hirsutella genomes reveals transposable elements contributing to genome size variation.</title>
        <authorList>
            <person name="Lin R."/>
            <person name="Jiao Y."/>
            <person name="Sun X."/>
            <person name="Ling J."/>
            <person name="Xie B."/>
            <person name="Cheng X."/>
        </authorList>
    </citation>
    <scope>NUCLEOTIDE SEQUENCE</scope>
    <source>
        <strain evidence="13">HR02</strain>
    </source>
</reference>
<feature type="domain" description="Carrier" evidence="10">
    <location>
        <begin position="2410"/>
        <end position="2489"/>
    </location>
</feature>
<dbReference type="SMART" id="SM00825">
    <property type="entry name" value="PKS_KS"/>
    <property type="match status" value="1"/>
</dbReference>
<gene>
    <name evidence="13" type="ORF">HRG_03556</name>
</gene>
<dbReference type="Gene3D" id="3.90.180.10">
    <property type="entry name" value="Medium-chain alcohol dehydrogenases, catalytic domain"/>
    <property type="match status" value="1"/>
</dbReference>
<protein>
    <submittedName>
        <fullName evidence="13">KR domain-containing protein</fullName>
    </submittedName>
</protein>
<dbReference type="InterPro" id="IPR050091">
    <property type="entry name" value="PKS_NRPS_Biosynth_Enz"/>
</dbReference>
<dbReference type="Pfam" id="PF14765">
    <property type="entry name" value="PS-DH"/>
    <property type="match status" value="1"/>
</dbReference>
<keyword evidence="14" id="KW-1185">Reference proteome</keyword>
<dbReference type="SMART" id="SM00826">
    <property type="entry name" value="PKS_DH"/>
    <property type="match status" value="1"/>
</dbReference>
<dbReference type="SUPFAM" id="SSF53335">
    <property type="entry name" value="S-adenosyl-L-methionine-dependent methyltransferases"/>
    <property type="match status" value="1"/>
</dbReference>
<dbReference type="InterPro" id="IPR013968">
    <property type="entry name" value="PKS_KR"/>
</dbReference>
<dbReference type="InterPro" id="IPR014043">
    <property type="entry name" value="Acyl_transferase_dom"/>
</dbReference>
<dbReference type="InterPro" id="IPR049552">
    <property type="entry name" value="PKS_DH_N"/>
</dbReference>
<evidence type="ECO:0000256" key="1">
    <source>
        <dbReference type="ARBA" id="ARBA00022450"/>
    </source>
</evidence>
<evidence type="ECO:0000256" key="4">
    <source>
        <dbReference type="ARBA" id="ARBA00022857"/>
    </source>
</evidence>
<evidence type="ECO:0000259" key="11">
    <source>
        <dbReference type="PROSITE" id="PS52004"/>
    </source>
</evidence>
<feature type="region of interest" description="N-terminal hotdog fold" evidence="8">
    <location>
        <begin position="946"/>
        <end position="1066"/>
    </location>
</feature>
<dbReference type="InterPro" id="IPR032821">
    <property type="entry name" value="PKS_assoc"/>
</dbReference>
<organism evidence="13 14">
    <name type="scientific">Hirsutella rhossiliensis</name>
    <dbReference type="NCBI Taxonomy" id="111463"/>
    <lineage>
        <taxon>Eukaryota</taxon>
        <taxon>Fungi</taxon>
        <taxon>Dikarya</taxon>
        <taxon>Ascomycota</taxon>
        <taxon>Pezizomycotina</taxon>
        <taxon>Sordariomycetes</taxon>
        <taxon>Hypocreomycetidae</taxon>
        <taxon>Hypocreales</taxon>
        <taxon>Ophiocordycipitaceae</taxon>
        <taxon>Hirsutella</taxon>
    </lineage>
</organism>
<keyword evidence="1" id="KW-0596">Phosphopantetheine</keyword>
<dbReference type="GO" id="GO:0044550">
    <property type="term" value="P:secondary metabolite biosynthetic process"/>
    <property type="evidence" value="ECO:0007669"/>
    <property type="project" value="TreeGrafter"/>
</dbReference>
<dbReference type="SMART" id="SM00822">
    <property type="entry name" value="PKS_KR"/>
    <property type="match status" value="1"/>
</dbReference>
<dbReference type="InterPro" id="IPR036736">
    <property type="entry name" value="ACP-like_sf"/>
</dbReference>
<dbReference type="InterPro" id="IPR009081">
    <property type="entry name" value="PP-bd_ACP"/>
</dbReference>
<dbReference type="SUPFAM" id="SSF51735">
    <property type="entry name" value="NAD(P)-binding Rossmann-fold domains"/>
    <property type="match status" value="2"/>
</dbReference>
<dbReference type="PROSITE" id="PS52004">
    <property type="entry name" value="KS3_2"/>
    <property type="match status" value="1"/>
</dbReference>
<feature type="active site" description="Proton acceptor; for dehydratase activity" evidence="8">
    <location>
        <position position="978"/>
    </location>
</feature>
<feature type="compositionally biased region" description="Polar residues" evidence="9">
    <location>
        <begin position="2388"/>
        <end position="2397"/>
    </location>
</feature>
<evidence type="ECO:0000313" key="14">
    <source>
        <dbReference type="Proteomes" id="UP000824596"/>
    </source>
</evidence>
<dbReference type="InterPro" id="IPR014030">
    <property type="entry name" value="Ketoacyl_synth_N"/>
</dbReference>
<dbReference type="SUPFAM" id="SSF55048">
    <property type="entry name" value="Probable ACP-binding domain of malonyl-CoA ACP transacylase"/>
    <property type="match status" value="1"/>
</dbReference>
<dbReference type="CDD" id="cd00833">
    <property type="entry name" value="PKS"/>
    <property type="match status" value="1"/>
</dbReference>
<evidence type="ECO:0000256" key="9">
    <source>
        <dbReference type="SAM" id="MobiDB-lite"/>
    </source>
</evidence>
<dbReference type="GO" id="GO:0004312">
    <property type="term" value="F:fatty acid synthase activity"/>
    <property type="evidence" value="ECO:0007669"/>
    <property type="project" value="TreeGrafter"/>
</dbReference>
<keyword evidence="2" id="KW-0597">Phosphoprotein</keyword>
<dbReference type="OrthoDB" id="329835at2759"/>
<dbReference type="PROSITE" id="PS00606">
    <property type="entry name" value="KS3_1"/>
    <property type="match status" value="1"/>
</dbReference>
<dbReference type="Gene3D" id="3.40.366.10">
    <property type="entry name" value="Malonyl-Coenzyme A Acyl Carrier Protein, domain 2"/>
    <property type="match status" value="1"/>
</dbReference>
<dbReference type="Pfam" id="PF08659">
    <property type="entry name" value="KR"/>
    <property type="match status" value="1"/>
</dbReference>
<dbReference type="InterPro" id="IPR018201">
    <property type="entry name" value="Ketoacyl_synth_AS"/>
</dbReference>
<dbReference type="EMBL" id="JAIZPD010000003">
    <property type="protein sequence ID" value="KAH0965540.1"/>
    <property type="molecule type" value="Genomic_DNA"/>
</dbReference>
<evidence type="ECO:0000256" key="6">
    <source>
        <dbReference type="ARBA" id="ARBA00023268"/>
    </source>
</evidence>
<evidence type="ECO:0000256" key="8">
    <source>
        <dbReference type="PROSITE-ProRule" id="PRU01363"/>
    </source>
</evidence>
<dbReference type="InterPro" id="IPR020843">
    <property type="entry name" value="ER"/>
</dbReference>
<dbReference type="InterPro" id="IPR020841">
    <property type="entry name" value="PKS_Beta-ketoAc_synthase_dom"/>
</dbReference>
<dbReference type="InterPro" id="IPR042104">
    <property type="entry name" value="PKS_dehydratase_sf"/>
</dbReference>
<dbReference type="InterPro" id="IPR001227">
    <property type="entry name" value="Ac_transferase_dom_sf"/>
</dbReference>
<feature type="region of interest" description="Disordered" evidence="9">
    <location>
        <begin position="2381"/>
        <end position="2402"/>
    </location>
</feature>
<dbReference type="Proteomes" id="UP000824596">
    <property type="component" value="Unassembled WGS sequence"/>
</dbReference>
<dbReference type="InterPro" id="IPR016039">
    <property type="entry name" value="Thiolase-like"/>
</dbReference>
<dbReference type="GO" id="GO:0016491">
    <property type="term" value="F:oxidoreductase activity"/>
    <property type="evidence" value="ECO:0007669"/>
    <property type="project" value="UniProtKB-KW"/>
</dbReference>
<dbReference type="Pfam" id="PF21089">
    <property type="entry name" value="PKS_DH_N"/>
    <property type="match status" value="1"/>
</dbReference>
<feature type="region of interest" description="C-terminal hotdog fold" evidence="8">
    <location>
        <begin position="1073"/>
        <end position="1213"/>
    </location>
</feature>
<evidence type="ECO:0000259" key="12">
    <source>
        <dbReference type="PROSITE" id="PS52019"/>
    </source>
</evidence>
<feature type="domain" description="Ketosynthase family 3 (KS3)" evidence="11">
    <location>
        <begin position="7"/>
        <end position="435"/>
    </location>
</feature>
<evidence type="ECO:0000256" key="2">
    <source>
        <dbReference type="ARBA" id="ARBA00022553"/>
    </source>
</evidence>
<dbReference type="Pfam" id="PF02801">
    <property type="entry name" value="Ketoacyl-synt_C"/>
    <property type="match status" value="1"/>
</dbReference>
<dbReference type="Pfam" id="PF16197">
    <property type="entry name" value="KAsynt_C_assoc"/>
    <property type="match status" value="1"/>
</dbReference>
<dbReference type="InterPro" id="IPR011032">
    <property type="entry name" value="GroES-like_sf"/>
</dbReference>
<dbReference type="Gene3D" id="3.10.129.120">
    <property type="match status" value="1"/>
</dbReference>
<dbReference type="Pfam" id="PF08242">
    <property type="entry name" value="Methyltransf_12"/>
    <property type="match status" value="1"/>
</dbReference>
<evidence type="ECO:0000313" key="13">
    <source>
        <dbReference type="EMBL" id="KAH0965540.1"/>
    </source>
</evidence>
<keyword evidence="3" id="KW-0808">Transferase</keyword>
<dbReference type="InterPro" id="IPR016036">
    <property type="entry name" value="Malonyl_transacylase_ACP-bd"/>
</dbReference>
<dbReference type="GO" id="GO:0006633">
    <property type="term" value="P:fatty acid biosynthetic process"/>
    <property type="evidence" value="ECO:0007669"/>
    <property type="project" value="InterPro"/>
</dbReference>
<dbReference type="InterPro" id="IPR049900">
    <property type="entry name" value="PKS_mFAS_DH"/>
</dbReference>
<dbReference type="PANTHER" id="PTHR43775">
    <property type="entry name" value="FATTY ACID SYNTHASE"/>
    <property type="match status" value="1"/>
</dbReference>
<dbReference type="PROSITE" id="PS50075">
    <property type="entry name" value="CARRIER"/>
    <property type="match status" value="1"/>
</dbReference>
<dbReference type="PANTHER" id="PTHR43775:SF50">
    <property type="entry name" value="HIGHLY REDUCING POLYKETIDE SYNTHASE SRDA"/>
    <property type="match status" value="1"/>
</dbReference>
<dbReference type="InterPro" id="IPR029063">
    <property type="entry name" value="SAM-dependent_MTases_sf"/>
</dbReference>
<dbReference type="Pfam" id="PF00698">
    <property type="entry name" value="Acyl_transf_1"/>
    <property type="match status" value="1"/>
</dbReference>
<evidence type="ECO:0000259" key="10">
    <source>
        <dbReference type="PROSITE" id="PS50075"/>
    </source>
</evidence>
<dbReference type="GeneID" id="68352685"/>
<dbReference type="InterPro" id="IPR013217">
    <property type="entry name" value="Methyltransf_12"/>
</dbReference>
<dbReference type="InterPro" id="IPR036291">
    <property type="entry name" value="NAD(P)-bd_dom_sf"/>
</dbReference>
<dbReference type="InterPro" id="IPR014031">
    <property type="entry name" value="Ketoacyl_synth_C"/>
</dbReference>
<dbReference type="GO" id="GO:0004315">
    <property type="term" value="F:3-oxoacyl-[acyl-carrier-protein] synthase activity"/>
    <property type="evidence" value="ECO:0007669"/>
    <property type="project" value="InterPro"/>
</dbReference>
<dbReference type="Pfam" id="PF00109">
    <property type="entry name" value="ketoacyl-synt"/>
    <property type="match status" value="1"/>
</dbReference>
<dbReference type="SUPFAM" id="SSF53901">
    <property type="entry name" value="Thiolase-like"/>
    <property type="match status" value="1"/>
</dbReference>
<dbReference type="InterPro" id="IPR049551">
    <property type="entry name" value="PKS_DH_C"/>
</dbReference>
<evidence type="ECO:0000256" key="7">
    <source>
        <dbReference type="ARBA" id="ARBA00023315"/>
    </source>
</evidence>
<keyword evidence="5" id="KW-0560">Oxidoreductase</keyword>
<dbReference type="Gene3D" id="3.40.50.720">
    <property type="entry name" value="NAD(P)-binding Rossmann-like Domain"/>
    <property type="match status" value="2"/>
</dbReference>
<dbReference type="SUPFAM" id="SSF47336">
    <property type="entry name" value="ACP-like"/>
    <property type="match status" value="1"/>
</dbReference>
<dbReference type="InterPro" id="IPR057326">
    <property type="entry name" value="KR_dom"/>
</dbReference>
<dbReference type="SUPFAM" id="SSF52151">
    <property type="entry name" value="FabD/lysophospholipase-like"/>
    <property type="match status" value="1"/>
</dbReference>
<evidence type="ECO:0000256" key="5">
    <source>
        <dbReference type="ARBA" id="ARBA00023002"/>
    </source>
</evidence>
<comment type="caution">
    <text evidence="13">The sequence shown here is derived from an EMBL/GenBank/DDBJ whole genome shotgun (WGS) entry which is preliminary data.</text>
</comment>
<accession>A0A9P8SL80</accession>
<keyword evidence="4" id="KW-0521">NADP</keyword>
<dbReference type="PROSITE" id="PS52019">
    <property type="entry name" value="PKS_MFAS_DH"/>
    <property type="match status" value="1"/>
</dbReference>
<evidence type="ECO:0000256" key="3">
    <source>
        <dbReference type="ARBA" id="ARBA00022679"/>
    </source>
</evidence>
<dbReference type="Gene3D" id="3.40.47.10">
    <property type="match status" value="1"/>
</dbReference>
<proteinExistence type="predicted"/>
<dbReference type="CDD" id="cd02440">
    <property type="entry name" value="AdoMet_MTases"/>
    <property type="match status" value="1"/>
</dbReference>
<dbReference type="Pfam" id="PF23297">
    <property type="entry name" value="ACP_SdgA_C"/>
    <property type="match status" value="1"/>
</dbReference>
<dbReference type="SMART" id="SM00827">
    <property type="entry name" value="PKS_AT"/>
    <property type="match status" value="1"/>
</dbReference>
<dbReference type="SUPFAM" id="SSF50129">
    <property type="entry name" value="GroES-like"/>
    <property type="match status" value="1"/>
</dbReference>
<dbReference type="InterPro" id="IPR016035">
    <property type="entry name" value="Acyl_Trfase/lysoPLipase"/>
</dbReference>
<dbReference type="SMART" id="SM00829">
    <property type="entry name" value="PKS_ER"/>
    <property type="match status" value="1"/>
</dbReference>
<dbReference type="Gene3D" id="3.40.50.150">
    <property type="entry name" value="Vaccinia Virus protein VP39"/>
    <property type="match status" value="1"/>
</dbReference>
<keyword evidence="6" id="KW-0511">Multifunctional enzyme</keyword>